<dbReference type="GO" id="GO:0022857">
    <property type="term" value="F:transmembrane transporter activity"/>
    <property type="evidence" value="ECO:0007669"/>
    <property type="project" value="InterPro"/>
</dbReference>
<dbReference type="RefSeq" id="WP_079470955.1">
    <property type="nucleotide sequence ID" value="NZ_FUZZ01000002.1"/>
</dbReference>
<evidence type="ECO:0000313" key="10">
    <source>
        <dbReference type="Proteomes" id="UP000190166"/>
    </source>
</evidence>
<protein>
    <submittedName>
        <fullName evidence="9">Biopolymer transport protein ExbD</fullName>
    </submittedName>
</protein>
<evidence type="ECO:0000256" key="6">
    <source>
        <dbReference type="ARBA" id="ARBA00023136"/>
    </source>
</evidence>
<evidence type="ECO:0000256" key="4">
    <source>
        <dbReference type="ARBA" id="ARBA00022692"/>
    </source>
</evidence>
<feature type="compositionally biased region" description="Basic residues" evidence="8">
    <location>
        <begin position="12"/>
        <end position="24"/>
    </location>
</feature>
<dbReference type="Proteomes" id="UP000190166">
    <property type="component" value="Unassembled WGS sequence"/>
</dbReference>
<keyword evidence="7" id="KW-0813">Transport</keyword>
<comment type="similarity">
    <text evidence="2 7">Belongs to the ExbD/TolR family.</text>
</comment>
<gene>
    <name evidence="9" type="ORF">SAMN05660461_3703</name>
</gene>
<dbReference type="GO" id="GO:0005886">
    <property type="term" value="C:plasma membrane"/>
    <property type="evidence" value="ECO:0007669"/>
    <property type="project" value="UniProtKB-SubCell"/>
</dbReference>
<dbReference type="Pfam" id="PF02472">
    <property type="entry name" value="ExbD"/>
    <property type="match status" value="1"/>
</dbReference>
<keyword evidence="6" id="KW-0472">Membrane</keyword>
<sequence>MAEMDTSSSGGGKKHGGTKSKKQSTRVDMTPMVDLGFLLITFFMLTTTMSKPKTMDLIMPKDTENEKDQNKVKESTALTILLGKDNRVYYYEGLAQDPNASANPDFFKATSFANTGGIRDEIIRKRDEVAKLRNAKGEPEDVVVIIKADDQANYKNFVDILDEMAINRIQRYATVDISDQDKKWIQSTEAANGVQSTPAAPPAK</sequence>
<proteinExistence type="inferred from homology"/>
<evidence type="ECO:0000256" key="1">
    <source>
        <dbReference type="ARBA" id="ARBA00004162"/>
    </source>
</evidence>
<dbReference type="PANTHER" id="PTHR30558">
    <property type="entry name" value="EXBD MEMBRANE COMPONENT OF PMF-DRIVEN MACROMOLECULE IMPORT SYSTEM"/>
    <property type="match status" value="1"/>
</dbReference>
<dbReference type="InterPro" id="IPR003400">
    <property type="entry name" value="ExbD"/>
</dbReference>
<keyword evidence="10" id="KW-1185">Reference proteome</keyword>
<keyword evidence="5" id="KW-1133">Transmembrane helix</keyword>
<dbReference type="PANTHER" id="PTHR30558:SF3">
    <property type="entry name" value="BIOPOLYMER TRANSPORT PROTEIN EXBD-RELATED"/>
    <property type="match status" value="1"/>
</dbReference>
<evidence type="ECO:0000256" key="8">
    <source>
        <dbReference type="SAM" id="MobiDB-lite"/>
    </source>
</evidence>
<dbReference type="GO" id="GO:0015031">
    <property type="term" value="P:protein transport"/>
    <property type="evidence" value="ECO:0007669"/>
    <property type="project" value="UniProtKB-KW"/>
</dbReference>
<comment type="subcellular location">
    <subcellularLocation>
        <location evidence="1">Cell membrane</location>
        <topology evidence="1">Single-pass membrane protein</topology>
    </subcellularLocation>
    <subcellularLocation>
        <location evidence="7">Cell membrane</location>
        <topology evidence="7">Single-pass type II membrane protein</topology>
    </subcellularLocation>
</comment>
<dbReference type="AlphaFoldDB" id="A0A1T5P2W3"/>
<evidence type="ECO:0000256" key="5">
    <source>
        <dbReference type="ARBA" id="ARBA00022989"/>
    </source>
</evidence>
<keyword evidence="4 7" id="KW-0812">Transmembrane</keyword>
<dbReference type="STRING" id="393003.SAMN05660461_3703"/>
<evidence type="ECO:0000256" key="2">
    <source>
        <dbReference type="ARBA" id="ARBA00005811"/>
    </source>
</evidence>
<keyword evidence="7" id="KW-0653">Protein transport</keyword>
<evidence type="ECO:0000313" key="9">
    <source>
        <dbReference type="EMBL" id="SKD07105.1"/>
    </source>
</evidence>
<accession>A0A1T5P2W3</accession>
<evidence type="ECO:0000256" key="3">
    <source>
        <dbReference type="ARBA" id="ARBA00022475"/>
    </source>
</evidence>
<dbReference type="EMBL" id="FUZZ01000002">
    <property type="protein sequence ID" value="SKD07105.1"/>
    <property type="molecule type" value="Genomic_DNA"/>
</dbReference>
<feature type="region of interest" description="Disordered" evidence="8">
    <location>
        <begin position="1"/>
        <end position="26"/>
    </location>
</feature>
<name>A0A1T5P2W3_9BACT</name>
<reference evidence="9 10" key="1">
    <citation type="submission" date="2017-02" db="EMBL/GenBank/DDBJ databases">
        <authorList>
            <person name="Peterson S.W."/>
        </authorList>
    </citation>
    <scope>NUCLEOTIDE SEQUENCE [LARGE SCALE GENOMIC DNA]</scope>
    <source>
        <strain evidence="9 10">DSM 18108</strain>
    </source>
</reference>
<evidence type="ECO:0000256" key="7">
    <source>
        <dbReference type="RuleBase" id="RU003879"/>
    </source>
</evidence>
<keyword evidence="3" id="KW-1003">Cell membrane</keyword>
<organism evidence="9 10">
    <name type="scientific">Chitinophaga ginsengisegetis</name>
    <dbReference type="NCBI Taxonomy" id="393003"/>
    <lineage>
        <taxon>Bacteria</taxon>
        <taxon>Pseudomonadati</taxon>
        <taxon>Bacteroidota</taxon>
        <taxon>Chitinophagia</taxon>
        <taxon>Chitinophagales</taxon>
        <taxon>Chitinophagaceae</taxon>
        <taxon>Chitinophaga</taxon>
    </lineage>
</organism>